<dbReference type="InterPro" id="IPR049428">
    <property type="entry name" value="RecA-like_N"/>
</dbReference>
<dbReference type="GeneID" id="6920897"/>
<evidence type="ECO:0000256" key="4">
    <source>
        <dbReference type="ARBA" id="ARBA00023172"/>
    </source>
</evidence>
<evidence type="ECO:0000256" key="1">
    <source>
        <dbReference type="ARBA" id="ARBA00009391"/>
    </source>
</evidence>
<dbReference type="Gene3D" id="3.40.50.300">
    <property type="entry name" value="P-loop containing nucleotide triphosphate hydrolases"/>
    <property type="match status" value="1"/>
</dbReference>
<dbReference type="InterPro" id="IPR027417">
    <property type="entry name" value="P-loop_NTPase"/>
</dbReference>
<name>B5LJG5_9CAUD</name>
<sequence length="371" mass="40583">MANAQKLLDSINKKYGEGTMMRASEVPVHPAIHSGSYALDYAIGIGGLPQDRTIEIGGGEGCGKTTLALLAMVQFLTDPANEGRSALILDMEHKLTMSWVRELIGDELMDSDRVLYAQPDHIEQATNIFVDLVSTGEVCYVLYDSIGGSAGMAVVQKEAEKAQVGGDAKAIGRLLNLANIYCSKYRCLGVFINQERDDMDGYRRYMTPGGRKAKYMFILRIRLKASTKAEDKIIRKINGEERQIGTLINATIMKNQLAAPFRSAKWNMYNVWTEEFGFGIDTTEEVVRLGTATGVIQGSGWYTHPAFPGGKLQGMKGIQAAVKEDPKLRDTLVSEILAALKGDEDLAASIAPIDTEAAEMMSQLERQDADA</sequence>
<dbReference type="Proteomes" id="UP000001849">
    <property type="component" value="Segment"/>
</dbReference>
<evidence type="ECO:0000313" key="7">
    <source>
        <dbReference type="Proteomes" id="UP000001849"/>
    </source>
</evidence>
<evidence type="ECO:0000256" key="2">
    <source>
        <dbReference type="ARBA" id="ARBA00022741"/>
    </source>
</evidence>
<protein>
    <submittedName>
        <fullName evidence="6">RecA-like DNA recombinase</fullName>
    </submittedName>
</protein>
<dbReference type="GO" id="GO:0008094">
    <property type="term" value="F:ATP-dependent activity, acting on DNA"/>
    <property type="evidence" value="ECO:0007669"/>
    <property type="project" value="InterPro"/>
</dbReference>
<evidence type="ECO:0000256" key="3">
    <source>
        <dbReference type="ARBA" id="ARBA00022840"/>
    </source>
</evidence>
<dbReference type="GO" id="GO:0003697">
    <property type="term" value="F:single-stranded DNA binding"/>
    <property type="evidence" value="ECO:0007669"/>
    <property type="project" value="InterPro"/>
</dbReference>
<dbReference type="PROSITE" id="PS50163">
    <property type="entry name" value="RECA_3"/>
    <property type="match status" value="1"/>
</dbReference>
<dbReference type="GO" id="GO:0006281">
    <property type="term" value="P:DNA repair"/>
    <property type="evidence" value="ECO:0007669"/>
    <property type="project" value="InterPro"/>
</dbReference>
<dbReference type="KEGG" id="vg:6920897"/>
<dbReference type="OrthoDB" id="9593at10239"/>
<dbReference type="PANTHER" id="PTHR45900">
    <property type="entry name" value="RECA"/>
    <property type="match status" value="1"/>
</dbReference>
<proteinExistence type="inferred from homology"/>
<dbReference type="GO" id="GO:0006310">
    <property type="term" value="P:DNA recombination"/>
    <property type="evidence" value="ECO:0007669"/>
    <property type="project" value="UniProtKB-KW"/>
</dbReference>
<evidence type="ECO:0000313" key="6">
    <source>
        <dbReference type="EMBL" id="ACH62162.1"/>
    </source>
</evidence>
<organism evidence="6 7">
    <name type="scientific">Mycobacterium phage Myrna</name>
    <dbReference type="NCBI Taxonomy" id="546805"/>
    <lineage>
        <taxon>Viruses</taxon>
        <taxon>Duplodnaviria</taxon>
        <taxon>Heunggongvirae</taxon>
        <taxon>Uroviricota</taxon>
        <taxon>Caudoviricetes</taxon>
        <taxon>Ceeclamvirinae</taxon>
        <taxon>Myrnavirus</taxon>
        <taxon>Myrnavirus myrna</taxon>
    </lineage>
</organism>
<gene>
    <name evidence="6" type="primary">193</name>
    <name evidence="6" type="ORF">MYRNA_193</name>
</gene>
<evidence type="ECO:0000259" key="5">
    <source>
        <dbReference type="PROSITE" id="PS50163"/>
    </source>
</evidence>
<dbReference type="InterPro" id="IPR013765">
    <property type="entry name" value="DNA_recomb/repair_RecA"/>
</dbReference>
<dbReference type="PANTHER" id="PTHR45900:SF1">
    <property type="entry name" value="MITOCHONDRIAL DNA REPAIR PROTEIN RECA HOMOLOG-RELATED"/>
    <property type="match status" value="1"/>
</dbReference>
<keyword evidence="4" id="KW-0233">DNA recombination</keyword>
<reference evidence="6 7" key="1">
    <citation type="submission" date="2008-06" db="EMBL/GenBank/DDBJ databases">
        <authorList>
            <person name="Smith A.L."/>
            <person name="Paladin E.C."/>
            <person name="Jacobs-Sera D."/>
            <person name="Hendirx R.W."/>
            <person name="Hatfull G.F."/>
        </authorList>
    </citation>
    <scope>NUCLEOTIDE SEQUENCE [LARGE SCALE GENOMIC DNA]</scope>
</reference>
<comment type="similarity">
    <text evidence="1">Belongs to the RecA family.</text>
</comment>
<keyword evidence="7" id="KW-1185">Reference proteome</keyword>
<dbReference type="InterPro" id="IPR020587">
    <property type="entry name" value="RecA_monomer-monomer_interface"/>
</dbReference>
<dbReference type="RefSeq" id="YP_002225072.1">
    <property type="nucleotide sequence ID" value="NC_011273.1"/>
</dbReference>
<feature type="domain" description="RecA family profile 2" evidence="5">
    <location>
        <begin position="189"/>
        <end position="285"/>
    </location>
</feature>
<dbReference type="SUPFAM" id="SSF52540">
    <property type="entry name" value="P-loop containing nucleoside triphosphate hydrolases"/>
    <property type="match status" value="1"/>
</dbReference>
<dbReference type="GO" id="GO:0005524">
    <property type="term" value="F:ATP binding"/>
    <property type="evidence" value="ECO:0007669"/>
    <property type="project" value="UniProtKB-KW"/>
</dbReference>
<keyword evidence="2" id="KW-0547">Nucleotide-binding</keyword>
<dbReference type="Pfam" id="PF00154">
    <property type="entry name" value="RecA_N"/>
    <property type="match status" value="1"/>
</dbReference>
<dbReference type="EMBL" id="EU826466">
    <property type="protein sequence ID" value="ACH62162.1"/>
    <property type="molecule type" value="Genomic_DNA"/>
</dbReference>
<accession>B5LJG5</accession>
<keyword evidence="3" id="KW-0067">ATP-binding</keyword>